<dbReference type="InterPro" id="IPR003594">
    <property type="entry name" value="HATPase_dom"/>
</dbReference>
<evidence type="ECO:0000256" key="3">
    <source>
        <dbReference type="ARBA" id="ARBA00023012"/>
    </source>
</evidence>
<protein>
    <submittedName>
        <fullName evidence="5">Histidine kinase</fullName>
    </submittedName>
</protein>
<dbReference type="EMBL" id="PYUC01000014">
    <property type="protein sequence ID" value="PTB18017.1"/>
    <property type="molecule type" value="Genomic_DNA"/>
</dbReference>
<dbReference type="CDD" id="cd16917">
    <property type="entry name" value="HATPase_UhpB-NarQ-NarX-like"/>
    <property type="match status" value="1"/>
</dbReference>
<dbReference type="GO" id="GO:0016020">
    <property type="term" value="C:membrane"/>
    <property type="evidence" value="ECO:0007669"/>
    <property type="project" value="InterPro"/>
</dbReference>
<proteinExistence type="predicted"/>
<dbReference type="RefSeq" id="WP_107153205.1">
    <property type="nucleotide sequence ID" value="NZ_PYUC01000014.1"/>
</dbReference>
<dbReference type="AlphaFoldDB" id="A0A2T3XNH4"/>
<evidence type="ECO:0000256" key="1">
    <source>
        <dbReference type="ARBA" id="ARBA00022679"/>
    </source>
</evidence>
<keyword evidence="3" id="KW-0902">Two-component regulatory system</keyword>
<dbReference type="InterPro" id="IPR011712">
    <property type="entry name" value="Sig_transdc_His_kin_sub3_dim/P"/>
</dbReference>
<organism evidence="5 6">
    <name type="scientific">Trinickia symbiotica</name>
    <dbReference type="NCBI Taxonomy" id="863227"/>
    <lineage>
        <taxon>Bacteria</taxon>
        <taxon>Pseudomonadati</taxon>
        <taxon>Pseudomonadota</taxon>
        <taxon>Betaproteobacteria</taxon>
        <taxon>Burkholderiales</taxon>
        <taxon>Burkholderiaceae</taxon>
        <taxon>Trinickia</taxon>
    </lineage>
</organism>
<gene>
    <name evidence="5" type="ORF">C9I57_24570</name>
</gene>
<dbReference type="Gene3D" id="3.30.565.10">
    <property type="entry name" value="Histidine kinase-like ATPase, C-terminal domain"/>
    <property type="match status" value="1"/>
</dbReference>
<feature type="domain" description="Histidine kinase/HSP90-like ATPase" evidence="4">
    <location>
        <begin position="135"/>
        <end position="244"/>
    </location>
</feature>
<sequence length="298" mass="31311">MSEESLAKLQARLRELAGELAQASEAARIHLARELHDGVGPELTAARFALASMGAALSGTQAWPDAEQAFALAQRSLEAACEATRRIVAELHGPQLEGGIVGTLSQWTLAFTERTGLRTSFVCAADVRLTQLPHDAALSIFRVAQEALGNVAKHANASCADVRIDTDKRHLTLVIADDGRGMPRRARKPDHESATGFGLPGMRARCEALGGSLRVTTREQRKAKAGGMGTGTGTTVRARFAWDALLGALAERVGTSAGTANTTGIAGITSTTGTRGTTDMTRTQARMVPLRGNMASAS</sequence>
<dbReference type="InterPro" id="IPR050482">
    <property type="entry name" value="Sensor_HK_TwoCompSys"/>
</dbReference>
<dbReference type="SMART" id="SM00387">
    <property type="entry name" value="HATPase_c"/>
    <property type="match status" value="1"/>
</dbReference>
<dbReference type="GO" id="GO:0000155">
    <property type="term" value="F:phosphorelay sensor kinase activity"/>
    <property type="evidence" value="ECO:0007669"/>
    <property type="project" value="InterPro"/>
</dbReference>
<evidence type="ECO:0000256" key="2">
    <source>
        <dbReference type="ARBA" id="ARBA00022777"/>
    </source>
</evidence>
<dbReference type="Gene3D" id="1.20.5.1930">
    <property type="match status" value="1"/>
</dbReference>
<evidence type="ECO:0000259" key="4">
    <source>
        <dbReference type="SMART" id="SM00387"/>
    </source>
</evidence>
<dbReference type="GO" id="GO:0046983">
    <property type="term" value="F:protein dimerization activity"/>
    <property type="evidence" value="ECO:0007669"/>
    <property type="project" value="InterPro"/>
</dbReference>
<dbReference type="Pfam" id="PF02518">
    <property type="entry name" value="HATPase_c"/>
    <property type="match status" value="1"/>
</dbReference>
<evidence type="ECO:0000313" key="6">
    <source>
        <dbReference type="Proteomes" id="UP000240638"/>
    </source>
</evidence>
<dbReference type="PANTHER" id="PTHR24421:SF58">
    <property type="entry name" value="SIGNAL TRANSDUCTION HISTIDINE-PROTEIN KINASE_PHOSPHATASE UHPB"/>
    <property type="match status" value="1"/>
</dbReference>
<reference evidence="5 6" key="1">
    <citation type="submission" date="2018-03" db="EMBL/GenBank/DDBJ databases">
        <title>Whole genome analyses suggest that Burkholderia sensu lato contains two further novel genera in the rhizoxinica-symbiotica group Mycetohabitans gen. nov., and Trinickia gen. nov.: implications for the evolution of diazotrophy and nodulation in the Burkholderiaceae.</title>
        <authorList>
            <person name="Estrada De Los Santos P."/>
            <person name="Palmer M."/>
            <person name="Chavez-Ramirez B."/>
            <person name="Steenkamp E.T."/>
            <person name="Hirsch A.M."/>
            <person name="Manyaka P."/>
            <person name="Maluk M."/>
            <person name="Lafos M."/>
            <person name="Crook M."/>
            <person name="Gross E."/>
            <person name="Simon M.F."/>
            <person name="Bueno Dos Reis Junior F."/>
            <person name="Poole P.S."/>
            <person name="Venter S.N."/>
            <person name="James E.K."/>
        </authorList>
    </citation>
    <scope>NUCLEOTIDE SEQUENCE [LARGE SCALE GENOMIC DNA]</scope>
    <source>
        <strain evidence="5 6">JPY-366</strain>
    </source>
</reference>
<accession>A0A2T3XNH4</accession>
<keyword evidence="1" id="KW-0808">Transferase</keyword>
<keyword evidence="2 5" id="KW-0418">Kinase</keyword>
<dbReference type="Pfam" id="PF07730">
    <property type="entry name" value="HisKA_3"/>
    <property type="match status" value="1"/>
</dbReference>
<dbReference type="PANTHER" id="PTHR24421">
    <property type="entry name" value="NITRATE/NITRITE SENSOR PROTEIN NARX-RELATED"/>
    <property type="match status" value="1"/>
</dbReference>
<dbReference type="Proteomes" id="UP000240638">
    <property type="component" value="Unassembled WGS sequence"/>
</dbReference>
<name>A0A2T3XNH4_9BURK</name>
<dbReference type="SUPFAM" id="SSF55874">
    <property type="entry name" value="ATPase domain of HSP90 chaperone/DNA topoisomerase II/histidine kinase"/>
    <property type="match status" value="1"/>
</dbReference>
<dbReference type="InterPro" id="IPR036890">
    <property type="entry name" value="HATPase_C_sf"/>
</dbReference>
<evidence type="ECO:0000313" key="5">
    <source>
        <dbReference type="EMBL" id="PTB18017.1"/>
    </source>
</evidence>
<comment type="caution">
    <text evidence="5">The sequence shown here is derived from an EMBL/GenBank/DDBJ whole genome shotgun (WGS) entry which is preliminary data.</text>
</comment>